<evidence type="ECO:0000313" key="2">
    <source>
        <dbReference type="Proteomes" id="UP000192980"/>
    </source>
</evidence>
<protein>
    <submittedName>
        <fullName evidence="1">Uncharacterized protein</fullName>
    </submittedName>
</protein>
<dbReference type="AlphaFoldDB" id="A0A1X7K2L4"/>
<dbReference type="OrthoDB" id="514491at2"/>
<evidence type="ECO:0000313" key="1">
    <source>
        <dbReference type="EMBL" id="SMG35040.1"/>
    </source>
</evidence>
<sequence>MSNRNTMIRPLDYCETTTQIATSLETIDARIEELITLREVYRNKQRALAEQETINVLEHNNEQ</sequence>
<organism evidence="1 2">
    <name type="scientific">Sphingobacterium psychroaquaticum</name>
    <dbReference type="NCBI Taxonomy" id="561061"/>
    <lineage>
        <taxon>Bacteria</taxon>
        <taxon>Pseudomonadati</taxon>
        <taxon>Bacteroidota</taxon>
        <taxon>Sphingobacteriia</taxon>
        <taxon>Sphingobacteriales</taxon>
        <taxon>Sphingobacteriaceae</taxon>
        <taxon>Sphingobacterium</taxon>
    </lineage>
</organism>
<dbReference type="Proteomes" id="UP000192980">
    <property type="component" value="Unassembled WGS sequence"/>
</dbReference>
<dbReference type="STRING" id="561061.SAMN05660862_2466"/>
<name>A0A1X7K2L4_9SPHI</name>
<dbReference type="RefSeq" id="WP_085473203.1">
    <property type="nucleotide sequence ID" value="NZ_CP038029.1"/>
</dbReference>
<accession>A0A1X7K2L4</accession>
<dbReference type="EMBL" id="FXAU01000004">
    <property type="protein sequence ID" value="SMG35040.1"/>
    <property type="molecule type" value="Genomic_DNA"/>
</dbReference>
<proteinExistence type="predicted"/>
<gene>
    <name evidence="1" type="ORF">SAMN05660862_2466</name>
</gene>
<reference evidence="1 2" key="1">
    <citation type="submission" date="2017-04" db="EMBL/GenBank/DDBJ databases">
        <authorList>
            <person name="Afonso C.L."/>
            <person name="Miller P.J."/>
            <person name="Scott M.A."/>
            <person name="Spackman E."/>
            <person name="Goraichik I."/>
            <person name="Dimitrov K.M."/>
            <person name="Suarez D.L."/>
            <person name="Swayne D.E."/>
        </authorList>
    </citation>
    <scope>NUCLEOTIDE SEQUENCE [LARGE SCALE GENOMIC DNA]</scope>
    <source>
        <strain evidence="1 2">DSM 22418</strain>
    </source>
</reference>
<keyword evidence="2" id="KW-1185">Reference proteome</keyword>